<dbReference type="Pfam" id="PF13456">
    <property type="entry name" value="RVT_3"/>
    <property type="match status" value="1"/>
</dbReference>
<dbReference type="CDD" id="cd09279">
    <property type="entry name" value="RNase_HI_like"/>
    <property type="match status" value="1"/>
</dbReference>
<accession>A0A6G7WEJ0</accession>
<protein>
    <submittedName>
        <fullName evidence="2">Ribonuclease HI family protein</fullName>
    </submittedName>
</protein>
<dbReference type="Proteomes" id="UP000501830">
    <property type="component" value="Chromosome"/>
</dbReference>
<organism evidence="2 3">
    <name type="scientific">Jeotgalibaca porci</name>
    <dbReference type="NCBI Taxonomy" id="1868793"/>
    <lineage>
        <taxon>Bacteria</taxon>
        <taxon>Bacillati</taxon>
        <taxon>Bacillota</taxon>
        <taxon>Bacilli</taxon>
        <taxon>Lactobacillales</taxon>
        <taxon>Carnobacteriaceae</taxon>
        <taxon>Jeotgalibaca</taxon>
    </lineage>
</organism>
<evidence type="ECO:0000313" key="2">
    <source>
        <dbReference type="EMBL" id="QIK50652.1"/>
    </source>
</evidence>
<reference evidence="2 3" key="1">
    <citation type="journal article" date="2017" name="Int. J. Syst. Evol. Microbiol.">
        <title>Jeotgalibaca porci sp. nov. and Jeotgalibaca arthritidis sp. nov., isolated from pigs, and emended description of the genus Jeotgalibaca.</title>
        <authorList>
            <person name="Zamora L."/>
            <person name="Perez-Sancho M."/>
            <person name="Dominguez L."/>
            <person name="Fernandez-Garayzabal J.F."/>
            <person name="Vela A.I."/>
        </authorList>
    </citation>
    <scope>NUCLEOTIDE SEQUENCE [LARGE SCALE GENOMIC DNA]</scope>
    <source>
        <strain evidence="2 3">CCUG 69148</strain>
    </source>
</reference>
<keyword evidence="3" id="KW-1185">Reference proteome</keyword>
<sequence>MIKMFIDGAANPKKDISGIGILIIESKQQTQISEKLNSDYDNHEAEILALHYALDYLLKTNKEKDVILCHSDSKMLVDAVEKRYSRKENHLALLQSIFKQLEGFPHFYLKWIPEKENSGADQLARKGMNKKK</sequence>
<gene>
    <name evidence="2" type="ORF">G7058_00375</name>
</gene>
<dbReference type="Gene3D" id="3.30.420.10">
    <property type="entry name" value="Ribonuclease H-like superfamily/Ribonuclease H"/>
    <property type="match status" value="1"/>
</dbReference>
<dbReference type="InterPro" id="IPR012337">
    <property type="entry name" value="RNaseH-like_sf"/>
</dbReference>
<dbReference type="PANTHER" id="PTHR47723:SF19">
    <property type="entry name" value="POLYNUCLEOTIDYL TRANSFERASE, RIBONUCLEASE H-LIKE SUPERFAMILY PROTEIN"/>
    <property type="match status" value="1"/>
</dbReference>
<dbReference type="GO" id="GO:0004523">
    <property type="term" value="F:RNA-DNA hybrid ribonuclease activity"/>
    <property type="evidence" value="ECO:0007669"/>
    <property type="project" value="InterPro"/>
</dbReference>
<dbReference type="RefSeq" id="WP_166061696.1">
    <property type="nucleotide sequence ID" value="NZ_CP049889.1"/>
</dbReference>
<dbReference type="GO" id="GO:0003676">
    <property type="term" value="F:nucleic acid binding"/>
    <property type="evidence" value="ECO:0007669"/>
    <property type="project" value="InterPro"/>
</dbReference>
<name>A0A6G7WEJ0_9LACT</name>
<dbReference type="PANTHER" id="PTHR47723">
    <property type="entry name" value="OS05G0353850 PROTEIN"/>
    <property type="match status" value="1"/>
</dbReference>
<evidence type="ECO:0000259" key="1">
    <source>
        <dbReference type="PROSITE" id="PS50879"/>
    </source>
</evidence>
<dbReference type="InterPro" id="IPR036397">
    <property type="entry name" value="RNaseH_sf"/>
</dbReference>
<dbReference type="KEGG" id="jpo:G7058_00375"/>
<dbReference type="EMBL" id="CP049889">
    <property type="protein sequence ID" value="QIK50652.1"/>
    <property type="molecule type" value="Genomic_DNA"/>
</dbReference>
<dbReference type="InterPro" id="IPR053151">
    <property type="entry name" value="RNase_H-like"/>
</dbReference>
<dbReference type="SUPFAM" id="SSF53098">
    <property type="entry name" value="Ribonuclease H-like"/>
    <property type="match status" value="1"/>
</dbReference>
<proteinExistence type="predicted"/>
<dbReference type="InterPro" id="IPR002156">
    <property type="entry name" value="RNaseH_domain"/>
</dbReference>
<feature type="domain" description="RNase H type-1" evidence="1">
    <location>
        <begin position="1"/>
        <end position="129"/>
    </location>
</feature>
<dbReference type="AlphaFoldDB" id="A0A6G7WEJ0"/>
<dbReference type="GeneID" id="94551709"/>
<evidence type="ECO:0000313" key="3">
    <source>
        <dbReference type="Proteomes" id="UP000501830"/>
    </source>
</evidence>
<dbReference type="PROSITE" id="PS50879">
    <property type="entry name" value="RNASE_H_1"/>
    <property type="match status" value="1"/>
</dbReference>